<accession>A0A3D8IFA5</accession>
<dbReference type="AlphaFoldDB" id="A0A3D8IFA5"/>
<comment type="caution">
    <text evidence="4">The sequence shown here is derived from an EMBL/GenBank/DDBJ whole genome shotgun (WGS) entry which is preliminary data.</text>
</comment>
<proteinExistence type="inferred from homology"/>
<dbReference type="GeneID" id="82535114"/>
<dbReference type="InterPro" id="IPR029058">
    <property type="entry name" value="AB_hydrolase_fold"/>
</dbReference>
<dbReference type="SUPFAM" id="SSF53474">
    <property type="entry name" value="alpha/beta-Hydrolases"/>
    <property type="match status" value="1"/>
</dbReference>
<dbReference type="Proteomes" id="UP000256650">
    <property type="component" value="Unassembled WGS sequence"/>
</dbReference>
<name>A0A3D8IFA5_9HELI</name>
<gene>
    <name evidence="4" type="ORF">CQA43_02295</name>
</gene>
<dbReference type="InterPro" id="IPR052558">
    <property type="entry name" value="Siderophore_Hydrolase_D"/>
</dbReference>
<evidence type="ECO:0000256" key="3">
    <source>
        <dbReference type="SAM" id="SignalP"/>
    </source>
</evidence>
<evidence type="ECO:0000313" key="4">
    <source>
        <dbReference type="EMBL" id="RDU63675.1"/>
    </source>
</evidence>
<dbReference type="OrthoDB" id="5523653at2"/>
<dbReference type="PANTHER" id="PTHR40841:SF2">
    <property type="entry name" value="SIDEROPHORE-DEGRADING ESTERASE (EUROFUNG)"/>
    <property type="match status" value="1"/>
</dbReference>
<dbReference type="RefSeq" id="WP_115551006.1">
    <property type="nucleotide sequence ID" value="NZ_CAOOSM010000004.1"/>
</dbReference>
<organism evidence="4 5">
    <name type="scientific">Helicobacter ganmani</name>
    <dbReference type="NCBI Taxonomy" id="60246"/>
    <lineage>
        <taxon>Bacteria</taxon>
        <taxon>Pseudomonadati</taxon>
        <taxon>Campylobacterota</taxon>
        <taxon>Epsilonproteobacteria</taxon>
        <taxon>Campylobacterales</taxon>
        <taxon>Helicobacteraceae</taxon>
        <taxon>Helicobacter</taxon>
    </lineage>
</organism>
<dbReference type="Pfam" id="PF00756">
    <property type="entry name" value="Esterase"/>
    <property type="match status" value="1"/>
</dbReference>
<evidence type="ECO:0000256" key="2">
    <source>
        <dbReference type="ARBA" id="ARBA00022801"/>
    </source>
</evidence>
<reference evidence="4 5" key="1">
    <citation type="submission" date="2018-04" db="EMBL/GenBank/DDBJ databases">
        <title>Novel Campyloabacter and Helicobacter Species and Strains.</title>
        <authorList>
            <person name="Mannion A.J."/>
            <person name="Shen Z."/>
            <person name="Fox J.G."/>
        </authorList>
    </citation>
    <scope>NUCLEOTIDE SEQUENCE [LARGE SCALE GENOMIC DNA]</scope>
    <source>
        <strain evidence="4 5">MIT 99-5101</strain>
    </source>
</reference>
<dbReference type="Gene3D" id="3.40.50.1820">
    <property type="entry name" value="alpha/beta hydrolase"/>
    <property type="match status" value="1"/>
</dbReference>
<comment type="similarity">
    <text evidence="1">Belongs to the esterase D family.</text>
</comment>
<keyword evidence="3" id="KW-0732">Signal</keyword>
<keyword evidence="2 4" id="KW-0378">Hydrolase</keyword>
<evidence type="ECO:0000313" key="5">
    <source>
        <dbReference type="Proteomes" id="UP000256650"/>
    </source>
</evidence>
<dbReference type="InterPro" id="IPR000801">
    <property type="entry name" value="Esterase-like"/>
</dbReference>
<feature type="chain" id="PRO_5017731608" evidence="3">
    <location>
        <begin position="17"/>
        <end position="265"/>
    </location>
</feature>
<evidence type="ECO:0000256" key="1">
    <source>
        <dbReference type="ARBA" id="ARBA00005622"/>
    </source>
</evidence>
<keyword evidence="5" id="KW-1185">Reference proteome</keyword>
<dbReference type="PANTHER" id="PTHR40841">
    <property type="entry name" value="SIDEROPHORE TRIACETYLFUSARININE C ESTERASE"/>
    <property type="match status" value="1"/>
</dbReference>
<feature type="signal peptide" evidence="3">
    <location>
        <begin position="1"/>
        <end position="16"/>
    </location>
</feature>
<sequence length="265" mass="30420">MKIIFFFLAFFCVLFAKPSQVIPQLSVKVKDFFEIPQAKDFLYKDIKYRIFLAKSKLQGANYKLFVSLDGNAFFPRILNLYQNPPKEPIIIVGVGYDSPKAFDTLKRTRDYMPKVLGEDFQGGGGDKEFLSFVQEILLPFLAKKYPINPDYKAFFGHSFGGIFVLNSLLKESRDFTHFFINSPSLWWGEASFLPREIRLKSCPLIFITQGELESHLVEKKSFLSAQSLANRITQESACVAYFKSFEGQTHGSVIEKDMEFALENF</sequence>
<dbReference type="GO" id="GO:0016788">
    <property type="term" value="F:hydrolase activity, acting on ester bonds"/>
    <property type="evidence" value="ECO:0007669"/>
    <property type="project" value="TreeGrafter"/>
</dbReference>
<protein>
    <submittedName>
        <fullName evidence="4">Alpha/beta hydrolase</fullName>
    </submittedName>
</protein>
<dbReference type="EMBL" id="NXLS01000002">
    <property type="protein sequence ID" value="RDU63675.1"/>
    <property type="molecule type" value="Genomic_DNA"/>
</dbReference>